<dbReference type="Gene3D" id="3.40.50.150">
    <property type="entry name" value="Vaccinia Virus protein VP39"/>
    <property type="match status" value="1"/>
</dbReference>
<keyword evidence="1" id="KW-0175">Coiled coil</keyword>
<dbReference type="PANTHER" id="PTHR43861">
    <property type="entry name" value="TRANS-ACONITATE 2-METHYLTRANSFERASE-RELATED"/>
    <property type="match status" value="1"/>
</dbReference>
<dbReference type="InterPro" id="IPR029063">
    <property type="entry name" value="SAM-dependent_MTases_sf"/>
</dbReference>
<dbReference type="GO" id="GO:0032259">
    <property type="term" value="P:methylation"/>
    <property type="evidence" value="ECO:0007669"/>
    <property type="project" value="UniProtKB-KW"/>
</dbReference>
<accession>A0AAW3W2U5</accession>
<evidence type="ECO:0000313" key="2">
    <source>
        <dbReference type="EMBL" id="MBC2473221.1"/>
    </source>
</evidence>
<keyword evidence="2" id="KW-0808">Transferase</keyword>
<comment type="caution">
    <text evidence="2">The sequence shown here is derived from an EMBL/GenBank/DDBJ whole genome shotgun (WGS) entry which is preliminary data.</text>
</comment>
<name>A0AAW3W2U5_CLOBE</name>
<reference evidence="2" key="1">
    <citation type="submission" date="2020-04" db="EMBL/GenBank/DDBJ databases">
        <authorList>
            <person name="Brown S."/>
        </authorList>
    </citation>
    <scope>NUCLEOTIDE SEQUENCE</scope>
    <source>
        <strain evidence="2">DJ015</strain>
    </source>
</reference>
<protein>
    <submittedName>
        <fullName evidence="2">Class I SAM-dependent methyltransferase</fullName>
    </submittedName>
</protein>
<dbReference type="SUPFAM" id="SSF53335">
    <property type="entry name" value="S-adenosyl-L-methionine-dependent methyltransferases"/>
    <property type="match status" value="1"/>
</dbReference>
<dbReference type="Proteomes" id="UP001194098">
    <property type="component" value="Unassembled WGS sequence"/>
</dbReference>
<dbReference type="CDD" id="cd02440">
    <property type="entry name" value="AdoMet_MTases"/>
    <property type="match status" value="1"/>
</dbReference>
<gene>
    <name evidence="2" type="ORF">HGI39_00565</name>
</gene>
<dbReference type="GO" id="GO:0008168">
    <property type="term" value="F:methyltransferase activity"/>
    <property type="evidence" value="ECO:0007669"/>
    <property type="project" value="UniProtKB-KW"/>
</dbReference>
<dbReference type="Pfam" id="PF13489">
    <property type="entry name" value="Methyltransf_23"/>
    <property type="match status" value="1"/>
</dbReference>
<feature type="coiled-coil region" evidence="1">
    <location>
        <begin position="232"/>
        <end position="266"/>
    </location>
</feature>
<organism evidence="2 3">
    <name type="scientific">Clostridium beijerinckii</name>
    <name type="common">Clostridium MP</name>
    <dbReference type="NCBI Taxonomy" id="1520"/>
    <lineage>
        <taxon>Bacteria</taxon>
        <taxon>Bacillati</taxon>
        <taxon>Bacillota</taxon>
        <taxon>Clostridia</taxon>
        <taxon>Eubacteriales</taxon>
        <taxon>Clostridiaceae</taxon>
        <taxon>Clostridium</taxon>
    </lineage>
</organism>
<dbReference type="AlphaFoldDB" id="A0AAW3W2U5"/>
<dbReference type="RefSeq" id="WP_171779572.1">
    <property type="nucleotide sequence ID" value="NZ_JABAGV010000001.1"/>
</dbReference>
<reference evidence="2" key="2">
    <citation type="journal article" date="2022" name="Nat. Biotechnol.">
        <title>Carbon-negative production of acetone and isopropanol by gas fermentation at industrial pilot scale.</title>
        <authorList>
            <person name="Liew F.E."/>
            <person name="Nogle R."/>
            <person name="Abdalla T."/>
            <person name="Rasor B.J."/>
            <person name="Canter C."/>
            <person name="Jensen R.O."/>
            <person name="Wang L."/>
            <person name="Strutz J."/>
            <person name="Chirania P."/>
            <person name="De Tissera S."/>
            <person name="Mueller A.P."/>
            <person name="Ruan Z."/>
            <person name="Gao A."/>
            <person name="Tran L."/>
            <person name="Engle N.L."/>
            <person name="Bromley J.C."/>
            <person name="Daniell J."/>
            <person name="Conrado R."/>
            <person name="Tschaplinski T.J."/>
            <person name="Giannone R.J."/>
            <person name="Hettich R.L."/>
            <person name="Karim A.S."/>
            <person name="Simpson S.D."/>
            <person name="Brown S.D."/>
            <person name="Leang C."/>
            <person name="Jewett M.C."/>
            <person name="Kopke M."/>
        </authorList>
    </citation>
    <scope>NUCLEOTIDE SEQUENCE</scope>
    <source>
        <strain evidence="2">DJ015</strain>
    </source>
</reference>
<sequence length="484" mass="56820">MEDIYNKIYSVTNENMKGLRKIDLTKEAFSRWSNIEYDKIDMNYLYDTDNESFLEAAYLALLNRTVDFKAREFWKLRFNDNKEEFQRELLNTIINSMEFKLNNVEVINNKYNYNKDENISSNSTEKGIGEFCNDLLQEDIKMVNSLHYIDPYKNITSDRKVTGKIIIFIKKVIRKLLSWYITPMVEQQNEFNAFTTKVLNSINEKIVAIEVDRIQSEGNFNNKLLETYSNFNNKLLETALNFNNKLKAAEENISNQFREIEEKKKINLDYVAFENKYRGSQELIRSRLKVYLKYFEKENNILDIGCGRGEFLELLRENNIQAKGIDVNEEMILLCKEKKLNIANVDALKYLSELEDNSLGGIILTQVIEHLEPNYLIDLISLSYKKLKPGAYFIAETINPQSLIVFTQAYFMDLSHIRMIHPYTVKFLVEQEGFKDASLEYFSEVPESVKIPQINELPEDFNQAMVRLNNLVYGSRDYAIIGRK</sequence>
<proteinExistence type="predicted"/>
<dbReference type="EMBL" id="JABAGV010000001">
    <property type="protein sequence ID" value="MBC2473221.1"/>
    <property type="molecule type" value="Genomic_DNA"/>
</dbReference>
<evidence type="ECO:0000256" key="1">
    <source>
        <dbReference type="SAM" id="Coils"/>
    </source>
</evidence>
<evidence type="ECO:0000313" key="3">
    <source>
        <dbReference type="Proteomes" id="UP001194098"/>
    </source>
</evidence>
<keyword evidence="2" id="KW-0489">Methyltransferase</keyword>